<dbReference type="EMBL" id="JAPXFL010000011">
    <property type="protein sequence ID" value="KAK9499545.1"/>
    <property type="molecule type" value="Genomic_DNA"/>
</dbReference>
<feature type="region of interest" description="Disordered" evidence="10">
    <location>
        <begin position="372"/>
        <end position="406"/>
    </location>
</feature>
<dbReference type="GO" id="GO:0004984">
    <property type="term" value="F:olfactory receptor activity"/>
    <property type="evidence" value="ECO:0007669"/>
    <property type="project" value="InterPro"/>
</dbReference>
<feature type="region of interest" description="Disordered" evidence="10">
    <location>
        <begin position="232"/>
        <end position="255"/>
    </location>
</feature>
<evidence type="ECO:0000256" key="10">
    <source>
        <dbReference type="SAM" id="MobiDB-lite"/>
    </source>
</evidence>
<feature type="transmembrane region" description="Helical" evidence="11">
    <location>
        <begin position="659"/>
        <end position="683"/>
    </location>
</feature>
<dbReference type="InterPro" id="IPR004117">
    <property type="entry name" value="7tm6_olfct_rcpt"/>
</dbReference>
<dbReference type="GO" id="GO:0005549">
    <property type="term" value="F:odorant binding"/>
    <property type="evidence" value="ECO:0007669"/>
    <property type="project" value="InterPro"/>
</dbReference>
<evidence type="ECO:0000313" key="13">
    <source>
        <dbReference type="Proteomes" id="UP001461498"/>
    </source>
</evidence>
<feature type="region of interest" description="Disordered" evidence="10">
    <location>
        <begin position="276"/>
        <end position="297"/>
    </location>
</feature>
<comment type="subcellular location">
    <subcellularLocation>
        <location evidence="1">Cell membrane</location>
        <topology evidence="1">Multi-pass membrane protein</topology>
    </subcellularLocation>
</comment>
<dbReference type="PANTHER" id="PTHR21137">
    <property type="entry name" value="ODORANT RECEPTOR"/>
    <property type="match status" value="1"/>
</dbReference>
<evidence type="ECO:0000256" key="8">
    <source>
        <dbReference type="ARBA" id="ARBA00023170"/>
    </source>
</evidence>
<proteinExistence type="predicted"/>
<comment type="caution">
    <text evidence="12">The sequence shown here is derived from an EMBL/GenBank/DDBJ whole genome shotgun (WGS) entry which is preliminary data.</text>
</comment>
<keyword evidence="5" id="KW-0552">Olfaction</keyword>
<reference evidence="12 13" key="1">
    <citation type="submission" date="2022-12" db="EMBL/GenBank/DDBJ databases">
        <title>Chromosome-level genome assembly of true bugs.</title>
        <authorList>
            <person name="Ma L."/>
            <person name="Li H."/>
        </authorList>
    </citation>
    <scope>NUCLEOTIDE SEQUENCE [LARGE SCALE GENOMIC DNA]</scope>
    <source>
        <strain evidence="12">Lab_2022b</strain>
    </source>
</reference>
<keyword evidence="2" id="KW-1003">Cell membrane</keyword>
<keyword evidence="8" id="KW-0675">Receptor</keyword>
<evidence type="ECO:0000256" key="4">
    <source>
        <dbReference type="ARBA" id="ARBA00022692"/>
    </source>
</evidence>
<dbReference type="Pfam" id="PF02949">
    <property type="entry name" value="7tm_6"/>
    <property type="match status" value="1"/>
</dbReference>
<feature type="compositionally biased region" description="Polar residues" evidence="10">
    <location>
        <begin position="284"/>
        <end position="297"/>
    </location>
</feature>
<evidence type="ECO:0000256" key="5">
    <source>
        <dbReference type="ARBA" id="ARBA00022725"/>
    </source>
</evidence>
<dbReference type="Proteomes" id="UP001461498">
    <property type="component" value="Unassembled WGS sequence"/>
</dbReference>
<evidence type="ECO:0000256" key="7">
    <source>
        <dbReference type="ARBA" id="ARBA00023136"/>
    </source>
</evidence>
<dbReference type="GO" id="GO:0005886">
    <property type="term" value="C:plasma membrane"/>
    <property type="evidence" value="ECO:0007669"/>
    <property type="project" value="UniProtKB-SubCell"/>
</dbReference>
<organism evidence="12 13">
    <name type="scientific">Rhynocoris fuscipes</name>
    <dbReference type="NCBI Taxonomy" id="488301"/>
    <lineage>
        <taxon>Eukaryota</taxon>
        <taxon>Metazoa</taxon>
        <taxon>Ecdysozoa</taxon>
        <taxon>Arthropoda</taxon>
        <taxon>Hexapoda</taxon>
        <taxon>Insecta</taxon>
        <taxon>Pterygota</taxon>
        <taxon>Neoptera</taxon>
        <taxon>Paraneoptera</taxon>
        <taxon>Hemiptera</taxon>
        <taxon>Heteroptera</taxon>
        <taxon>Panheteroptera</taxon>
        <taxon>Cimicomorpha</taxon>
        <taxon>Reduviidae</taxon>
        <taxon>Harpactorinae</taxon>
        <taxon>Harpactorini</taxon>
        <taxon>Rhynocoris</taxon>
    </lineage>
</organism>
<gene>
    <name evidence="12" type="ORF">O3M35_002566</name>
</gene>
<feature type="compositionally biased region" description="Basic and acidic residues" evidence="10">
    <location>
        <begin position="397"/>
        <end position="406"/>
    </location>
</feature>
<feature type="transmembrane region" description="Helical" evidence="11">
    <location>
        <begin position="487"/>
        <end position="511"/>
    </location>
</feature>
<evidence type="ECO:0000256" key="1">
    <source>
        <dbReference type="ARBA" id="ARBA00004651"/>
    </source>
</evidence>
<keyword evidence="7 11" id="KW-0472">Membrane</keyword>
<sequence>MRASLAVKLCLRVEPDETEIWGFGENAKSKTLGRAKVNVKIDEVRISDVPIVIVSDCCQPYDFVVGRTWIDSTRVSYVKGKEEIEFITPSEIPSLEIDYEPPRTRIVNCEERRTTSQPIIPMSEREQLEDTAKEINRESTQCVENDQSTEREAESNEHDENEFKEVLEKGPTEELGDTIVEHTALEKRLEQRRLLTISGESNEVKENVNRDSQPILVITEKLTKSKINRVRREDRDVTQQDVDEREENEEVEERMSHDLRPFDLAVPITAIPNEKTAFTIPDGSGQSKRTENNFMNESNKFTFKPARDVSDSIERSKRECGTVRRVESSLKSERCVCGRQERARERISRKHEKWKEKNSLLAGRREGVIEGKERCGDAGESDEESIEGQTEGANVAEKQDQQVRRREPVEERRLEILRLRMVKDEKNKHFVNYAEKIGRKISSFIFLVCNSFPVIAFFYVTLTDFAFNRKEKHLVHRVWTPWDYQEIYANILTNILITILSLPCLSVYAGLHLWEISFTLYISAYAKTIENNLINNGIRNKKIYEQHKFMIEIVKDHNKILAAIKYWEAQISPLMPCGFAYSFLKALKRNEISIAMDYYVRASLTLIPSFITCCCGQQIISQMENLHHGTYMCNWYEESARRRKNFLTMMIRTTKTPTINYKLFVTFDHVLLGLILQTVYSYIMLMVNIDTE</sequence>
<dbReference type="AlphaFoldDB" id="A0AAW1CTG1"/>
<protein>
    <recommendedName>
        <fullName evidence="14">Odorant receptor</fullName>
    </recommendedName>
</protein>
<evidence type="ECO:0008006" key="14">
    <source>
        <dbReference type="Google" id="ProtNLM"/>
    </source>
</evidence>
<dbReference type="PANTHER" id="PTHR21137:SF35">
    <property type="entry name" value="ODORANT RECEPTOR 19A-RELATED"/>
    <property type="match status" value="1"/>
</dbReference>
<feature type="transmembrane region" description="Helical" evidence="11">
    <location>
        <begin position="444"/>
        <end position="467"/>
    </location>
</feature>
<keyword evidence="6 11" id="KW-1133">Transmembrane helix</keyword>
<evidence type="ECO:0000256" key="11">
    <source>
        <dbReference type="SAM" id="Phobius"/>
    </source>
</evidence>
<dbReference type="GO" id="GO:0007165">
    <property type="term" value="P:signal transduction"/>
    <property type="evidence" value="ECO:0007669"/>
    <property type="project" value="UniProtKB-KW"/>
</dbReference>
<evidence type="ECO:0000313" key="12">
    <source>
        <dbReference type="EMBL" id="KAK9499545.1"/>
    </source>
</evidence>
<keyword evidence="9" id="KW-0807">Transducer</keyword>
<evidence type="ECO:0000256" key="9">
    <source>
        <dbReference type="ARBA" id="ARBA00023224"/>
    </source>
</evidence>
<feature type="compositionally biased region" description="Basic and acidic residues" evidence="10">
    <location>
        <begin position="148"/>
        <end position="172"/>
    </location>
</feature>
<evidence type="ECO:0000256" key="3">
    <source>
        <dbReference type="ARBA" id="ARBA00022606"/>
    </source>
</evidence>
<keyword evidence="3" id="KW-0716">Sensory transduction</keyword>
<keyword evidence="13" id="KW-1185">Reference proteome</keyword>
<evidence type="ECO:0000256" key="6">
    <source>
        <dbReference type="ARBA" id="ARBA00022989"/>
    </source>
</evidence>
<accession>A0AAW1CTG1</accession>
<feature type="compositionally biased region" description="Acidic residues" evidence="10">
    <location>
        <begin position="241"/>
        <end position="252"/>
    </location>
</feature>
<feature type="region of interest" description="Disordered" evidence="10">
    <location>
        <begin position="126"/>
        <end position="176"/>
    </location>
</feature>
<keyword evidence="4 11" id="KW-0812">Transmembrane</keyword>
<feature type="compositionally biased region" description="Basic and acidic residues" evidence="10">
    <location>
        <begin position="126"/>
        <end position="137"/>
    </location>
</feature>
<name>A0AAW1CTG1_9HEMI</name>
<evidence type="ECO:0000256" key="2">
    <source>
        <dbReference type="ARBA" id="ARBA00022475"/>
    </source>
</evidence>